<sequence length="96" mass="10691">MPLPSGIHGDVLMKYDDGHKAVQTTGVAAAAAQTELMEDYSQPWLDMGSEAQRENAAERKIEQLRCAQDKGRSKWRTFFCCQSLKGKSPVIGPEHR</sequence>
<accession>A0A8J5T7Q9</accession>
<gene>
    <name evidence="1" type="ORF">GUJ93_ZPchr0014g46639</name>
</gene>
<proteinExistence type="predicted"/>
<keyword evidence="2" id="KW-1185">Reference proteome</keyword>
<reference evidence="1" key="2">
    <citation type="submission" date="2021-02" db="EMBL/GenBank/DDBJ databases">
        <authorList>
            <person name="Kimball J.A."/>
            <person name="Haas M.W."/>
            <person name="Macchietto M."/>
            <person name="Kono T."/>
            <person name="Duquette J."/>
            <person name="Shao M."/>
        </authorList>
    </citation>
    <scope>NUCLEOTIDE SEQUENCE</scope>
    <source>
        <tissue evidence="1">Fresh leaf tissue</tissue>
    </source>
</reference>
<protein>
    <submittedName>
        <fullName evidence="1">Uncharacterized protein</fullName>
    </submittedName>
</protein>
<dbReference type="AlphaFoldDB" id="A0A8J5T7Q9"/>
<dbReference type="EMBL" id="JAAALK010000086">
    <property type="protein sequence ID" value="KAG8082077.1"/>
    <property type="molecule type" value="Genomic_DNA"/>
</dbReference>
<comment type="caution">
    <text evidence="1">The sequence shown here is derived from an EMBL/GenBank/DDBJ whole genome shotgun (WGS) entry which is preliminary data.</text>
</comment>
<evidence type="ECO:0000313" key="2">
    <source>
        <dbReference type="Proteomes" id="UP000729402"/>
    </source>
</evidence>
<organism evidence="1 2">
    <name type="scientific">Zizania palustris</name>
    <name type="common">Northern wild rice</name>
    <dbReference type="NCBI Taxonomy" id="103762"/>
    <lineage>
        <taxon>Eukaryota</taxon>
        <taxon>Viridiplantae</taxon>
        <taxon>Streptophyta</taxon>
        <taxon>Embryophyta</taxon>
        <taxon>Tracheophyta</taxon>
        <taxon>Spermatophyta</taxon>
        <taxon>Magnoliopsida</taxon>
        <taxon>Liliopsida</taxon>
        <taxon>Poales</taxon>
        <taxon>Poaceae</taxon>
        <taxon>BOP clade</taxon>
        <taxon>Oryzoideae</taxon>
        <taxon>Oryzeae</taxon>
        <taxon>Zizaniinae</taxon>
        <taxon>Zizania</taxon>
    </lineage>
</organism>
<reference evidence="1" key="1">
    <citation type="journal article" date="2021" name="bioRxiv">
        <title>Whole Genome Assembly and Annotation of Northern Wild Rice, Zizania palustris L., Supports a Whole Genome Duplication in the Zizania Genus.</title>
        <authorList>
            <person name="Haas M."/>
            <person name="Kono T."/>
            <person name="Macchietto M."/>
            <person name="Millas R."/>
            <person name="McGilp L."/>
            <person name="Shao M."/>
            <person name="Duquette J."/>
            <person name="Hirsch C.N."/>
            <person name="Kimball J."/>
        </authorList>
    </citation>
    <scope>NUCLEOTIDE SEQUENCE</scope>
    <source>
        <tissue evidence="1">Fresh leaf tissue</tissue>
    </source>
</reference>
<name>A0A8J5T7Q9_ZIZPA</name>
<dbReference type="Proteomes" id="UP000729402">
    <property type="component" value="Unassembled WGS sequence"/>
</dbReference>
<evidence type="ECO:0000313" key="1">
    <source>
        <dbReference type="EMBL" id="KAG8082077.1"/>
    </source>
</evidence>